<dbReference type="Pfam" id="PF24368">
    <property type="entry name" value="DUF7524"/>
    <property type="match status" value="1"/>
</dbReference>
<keyword evidence="2" id="KW-0472">Membrane</keyword>
<accession>A0ABD5U0R2</accession>
<proteinExistence type="predicted"/>
<organism evidence="3 4">
    <name type="scientific">Halopelagius fulvigenes</name>
    <dbReference type="NCBI Taxonomy" id="1198324"/>
    <lineage>
        <taxon>Archaea</taxon>
        <taxon>Methanobacteriati</taxon>
        <taxon>Methanobacteriota</taxon>
        <taxon>Stenosarchaea group</taxon>
        <taxon>Halobacteria</taxon>
        <taxon>Halobacteriales</taxon>
        <taxon>Haloferacaceae</taxon>
    </lineage>
</organism>
<feature type="transmembrane region" description="Helical" evidence="2">
    <location>
        <begin position="146"/>
        <end position="165"/>
    </location>
</feature>
<dbReference type="InterPro" id="IPR055946">
    <property type="entry name" value="DUF7524"/>
</dbReference>
<evidence type="ECO:0000256" key="2">
    <source>
        <dbReference type="SAM" id="Phobius"/>
    </source>
</evidence>
<feature type="compositionally biased region" description="Basic and acidic residues" evidence="1">
    <location>
        <begin position="118"/>
        <end position="135"/>
    </location>
</feature>
<dbReference type="EMBL" id="JBHSXH010000015">
    <property type="protein sequence ID" value="MFC6826004.1"/>
    <property type="molecule type" value="Genomic_DNA"/>
</dbReference>
<sequence>MSESLRVELNGEGIHTITAPAAFEADGPFVVVLDNAGAAVHVHVHLDDTLSAAARLESGNHYVEEGGTQRVRVGVSAPEEPITGTLRVVTGYGAEEAHVRVTIDPEAAANSEVEVDEEFSRPPRREPEPSTLDELREAVSVPSRTTVPFLGLVGVSLLVAAVVVTTVESTALVLGVGVVLGAMLVATAFLIR</sequence>
<keyword evidence="4" id="KW-1185">Reference proteome</keyword>
<evidence type="ECO:0000256" key="1">
    <source>
        <dbReference type="SAM" id="MobiDB-lite"/>
    </source>
</evidence>
<dbReference type="AlphaFoldDB" id="A0ABD5U0R2"/>
<evidence type="ECO:0000313" key="4">
    <source>
        <dbReference type="Proteomes" id="UP001596408"/>
    </source>
</evidence>
<comment type="caution">
    <text evidence="3">The sequence shown here is derived from an EMBL/GenBank/DDBJ whole genome shotgun (WGS) entry which is preliminary data.</text>
</comment>
<feature type="transmembrane region" description="Helical" evidence="2">
    <location>
        <begin position="171"/>
        <end position="191"/>
    </location>
</feature>
<dbReference type="Proteomes" id="UP001596408">
    <property type="component" value="Unassembled WGS sequence"/>
</dbReference>
<feature type="region of interest" description="Disordered" evidence="1">
    <location>
        <begin position="111"/>
        <end position="135"/>
    </location>
</feature>
<reference evidence="3 4" key="1">
    <citation type="journal article" date="2019" name="Int. J. Syst. Evol. Microbiol.">
        <title>The Global Catalogue of Microorganisms (GCM) 10K type strain sequencing project: providing services to taxonomists for standard genome sequencing and annotation.</title>
        <authorList>
            <consortium name="The Broad Institute Genomics Platform"/>
            <consortium name="The Broad Institute Genome Sequencing Center for Infectious Disease"/>
            <person name="Wu L."/>
            <person name="Ma J."/>
        </authorList>
    </citation>
    <scope>NUCLEOTIDE SEQUENCE [LARGE SCALE GENOMIC DNA]</scope>
    <source>
        <strain evidence="3 4">YIM 94188</strain>
    </source>
</reference>
<name>A0ABD5U0R2_9EURY</name>
<keyword evidence="2" id="KW-0812">Transmembrane</keyword>
<evidence type="ECO:0000313" key="3">
    <source>
        <dbReference type="EMBL" id="MFC6826004.1"/>
    </source>
</evidence>
<dbReference type="RefSeq" id="WP_379696945.1">
    <property type="nucleotide sequence ID" value="NZ_JBHSXH010000015.1"/>
</dbReference>
<protein>
    <submittedName>
        <fullName evidence="3">Uncharacterized protein</fullName>
    </submittedName>
</protein>
<keyword evidence="2" id="KW-1133">Transmembrane helix</keyword>
<gene>
    <name evidence="3" type="ORF">ACFQEV_13525</name>
</gene>